<dbReference type="SMART" id="SM00028">
    <property type="entry name" value="TPR"/>
    <property type="match status" value="3"/>
</dbReference>
<dbReference type="InterPro" id="IPR019734">
    <property type="entry name" value="TPR_rpt"/>
</dbReference>
<name>A0A3P3FS75_9HYPH</name>
<reference evidence="2 3" key="1">
    <citation type="submission" date="2018-11" db="EMBL/GenBank/DDBJ databases">
        <title>the genome of Mesorhizobium tamadayense DSM 28320.</title>
        <authorList>
            <person name="Gao J."/>
        </authorList>
    </citation>
    <scope>NUCLEOTIDE SEQUENCE [LARGE SCALE GENOMIC DNA]</scope>
    <source>
        <strain evidence="2 3">DSM 28320</strain>
    </source>
</reference>
<evidence type="ECO:0000313" key="3">
    <source>
        <dbReference type="Proteomes" id="UP000273786"/>
    </source>
</evidence>
<comment type="caution">
    <text evidence="2">The sequence shown here is derived from an EMBL/GenBank/DDBJ whole genome shotgun (WGS) entry which is preliminary data.</text>
</comment>
<dbReference type="RefSeq" id="WP_124999560.1">
    <property type="nucleotide sequence ID" value="NZ_RQXT01000016.1"/>
</dbReference>
<dbReference type="InterPro" id="IPR005158">
    <property type="entry name" value="BTAD"/>
</dbReference>
<dbReference type="OrthoDB" id="9807521at2"/>
<proteinExistence type="predicted"/>
<accession>A0A3P3FS75</accession>
<dbReference type="EMBL" id="RQXT01000016">
    <property type="protein sequence ID" value="RRI01394.1"/>
    <property type="molecule type" value="Genomic_DNA"/>
</dbReference>
<sequence>MQSGESVATGRISLFGGFHIEMEAGGPVWLTGRRGPAILAYLTRCPGLVAPRERLADLLWSDSDGEHSRNSLRQTLSVLRRDLSRAGMDIIHSRRDLIGLRPDAVRVDVEDFETGLLGRSAQELETALALYTGPFLDGLYLGSNAFDDWAASEREKLLSRALESFEKLARLVDAESGLVVADRILAMEPTREESYRLKMELLVACGQRDRALRTFETCRSVLKKEFGVDVGQETRALWRSISVADISSNLQSANSVPAGQRLGHPSISVADFVNLTGKRGDDFFARGLVHDITTALSEVADYVVLSGLPPVEKSGDESKAPGSLRARYTLNGSIQRSGDELRVNVQLVDAADGHNVWAQKFDGHSENALEFQDRIARSVVLAVSLELQLTNWKVRDKSPPGISEVRRLVNEALMKYFEMTRDSLLISKELAENALLIAPENARAKRTLSIATSMGLAFGALPGKQEHVDDALRLAEDSVRAVPDDEIARCILSFAYECDGRIDEAIVQCRHAVSLNPSYPSGHGDLGELYGLRGQVSEALHEANEAIRLGAHDVIDFWRHHGLVVAFFAGGDDRRALEVARRVVRTKPGFVRGALYWAAAASATGNKEEASRAIHHCLSQLPHLNLKNVCPGFLPRYVRDDHHARFLEMLARAGLPNS</sequence>
<evidence type="ECO:0000313" key="2">
    <source>
        <dbReference type="EMBL" id="RRI01394.1"/>
    </source>
</evidence>
<dbReference type="Gene3D" id="1.25.40.10">
    <property type="entry name" value="Tetratricopeptide repeat domain"/>
    <property type="match status" value="2"/>
</dbReference>
<dbReference type="InterPro" id="IPR051677">
    <property type="entry name" value="AfsR-DnrI-RedD_regulator"/>
</dbReference>
<protein>
    <submittedName>
        <fullName evidence="2">Transcriptional regulator</fullName>
    </submittedName>
</protein>
<evidence type="ECO:0000259" key="1">
    <source>
        <dbReference type="SMART" id="SM01043"/>
    </source>
</evidence>
<dbReference type="InterPro" id="IPR016032">
    <property type="entry name" value="Sig_transdc_resp-reg_C-effctor"/>
</dbReference>
<dbReference type="InterPro" id="IPR011990">
    <property type="entry name" value="TPR-like_helical_dom_sf"/>
</dbReference>
<gene>
    <name evidence="2" type="ORF">EH240_15340</name>
</gene>
<dbReference type="GO" id="GO:0003677">
    <property type="term" value="F:DNA binding"/>
    <property type="evidence" value="ECO:0007669"/>
    <property type="project" value="InterPro"/>
</dbReference>
<dbReference type="Proteomes" id="UP000273786">
    <property type="component" value="Unassembled WGS sequence"/>
</dbReference>
<dbReference type="SMART" id="SM01043">
    <property type="entry name" value="BTAD"/>
    <property type="match status" value="1"/>
</dbReference>
<keyword evidence="3" id="KW-1185">Reference proteome</keyword>
<dbReference type="PANTHER" id="PTHR35807">
    <property type="entry name" value="TRANSCRIPTIONAL REGULATOR REDD-RELATED"/>
    <property type="match status" value="1"/>
</dbReference>
<feature type="domain" description="Bacterial transcriptional activator" evidence="1">
    <location>
        <begin position="107"/>
        <end position="242"/>
    </location>
</feature>
<dbReference type="GO" id="GO:0006355">
    <property type="term" value="P:regulation of DNA-templated transcription"/>
    <property type="evidence" value="ECO:0007669"/>
    <property type="project" value="InterPro"/>
</dbReference>
<dbReference type="InterPro" id="IPR036388">
    <property type="entry name" value="WH-like_DNA-bd_sf"/>
</dbReference>
<dbReference type="SUPFAM" id="SSF48452">
    <property type="entry name" value="TPR-like"/>
    <property type="match status" value="2"/>
</dbReference>
<dbReference type="SUPFAM" id="SSF46894">
    <property type="entry name" value="C-terminal effector domain of the bipartite response regulators"/>
    <property type="match status" value="1"/>
</dbReference>
<dbReference type="AlphaFoldDB" id="A0A3P3FS75"/>
<organism evidence="2 3">
    <name type="scientific">Mesorhizobium tamadayense</name>
    <dbReference type="NCBI Taxonomy" id="425306"/>
    <lineage>
        <taxon>Bacteria</taxon>
        <taxon>Pseudomonadati</taxon>
        <taxon>Pseudomonadota</taxon>
        <taxon>Alphaproteobacteria</taxon>
        <taxon>Hyphomicrobiales</taxon>
        <taxon>Phyllobacteriaceae</taxon>
        <taxon>Mesorhizobium</taxon>
    </lineage>
</organism>
<dbReference type="Pfam" id="PF03704">
    <property type="entry name" value="BTAD"/>
    <property type="match status" value="1"/>
</dbReference>
<dbReference type="Gene3D" id="1.10.10.10">
    <property type="entry name" value="Winged helix-like DNA-binding domain superfamily/Winged helix DNA-binding domain"/>
    <property type="match status" value="1"/>
</dbReference>